<dbReference type="Pfam" id="PF00561">
    <property type="entry name" value="Abhydrolase_1"/>
    <property type="match status" value="1"/>
</dbReference>
<evidence type="ECO:0000313" key="3">
    <source>
        <dbReference type="Proteomes" id="UP000184278"/>
    </source>
</evidence>
<evidence type="ECO:0000259" key="1">
    <source>
        <dbReference type="Pfam" id="PF00561"/>
    </source>
</evidence>
<sequence length="399" mass="46350">MMNKNNAFKVGYFDFHKDPELNFQLNRFYTYGAFTKEELLDIGSRIDGFDKWISLFCELGEKTEKEGNPFKAATCFRAAQFFTLSGEKDTEGNSLKHTLYDRCIKLYNEYFFSSYENLSFARVPFKNCELPVYYSTCEDPKGTIVIHGGYDSISQEFLVMLPYLTDKNYNVYFFEGPGQGEVLMHYDVRMTPKWEDCTGAVLDYFGLDDVTLIGVSLGGYLGTRAAAYEKRISRLVMFDLMYDFYGAILNKMGSFGKVFDYLTRHKRNILWKWLNKKFDEKYFTKWLLLQGYAIYENISTPYEYFNHIKEYNTREISKLITQDTLVLAGASDIYTVYYQDQLDALVNARSVTGRLFTKEEHADHHCQVGNMGLVLDTIAGWIEEKTNGEKTGTDRREEG</sequence>
<proteinExistence type="predicted"/>
<organism evidence="2 3">
    <name type="scientific">Butyrivibrio fibrisolvens DSM 3071</name>
    <dbReference type="NCBI Taxonomy" id="1121131"/>
    <lineage>
        <taxon>Bacteria</taxon>
        <taxon>Bacillati</taxon>
        <taxon>Bacillota</taxon>
        <taxon>Clostridia</taxon>
        <taxon>Lachnospirales</taxon>
        <taxon>Lachnospiraceae</taxon>
        <taxon>Butyrivibrio</taxon>
    </lineage>
</organism>
<dbReference type="GeneID" id="89511106"/>
<protein>
    <submittedName>
        <fullName evidence="2">Pimeloyl-ACP methyl ester carboxylesterase</fullName>
    </submittedName>
</protein>
<dbReference type="InterPro" id="IPR000073">
    <property type="entry name" value="AB_hydrolase_1"/>
</dbReference>
<reference evidence="3" key="1">
    <citation type="submission" date="2016-11" db="EMBL/GenBank/DDBJ databases">
        <authorList>
            <person name="Varghese N."/>
            <person name="Submissions S."/>
        </authorList>
    </citation>
    <scope>NUCLEOTIDE SEQUENCE [LARGE SCALE GENOMIC DNA]</scope>
    <source>
        <strain evidence="3">DSM 3071</strain>
    </source>
</reference>
<gene>
    <name evidence="2" type="ORF">SAMN02745229_03439</name>
</gene>
<accession>A0A1M6D182</accession>
<keyword evidence="3" id="KW-1185">Reference proteome</keyword>
<dbReference type="SUPFAM" id="SSF53474">
    <property type="entry name" value="alpha/beta-Hydrolases"/>
    <property type="match status" value="1"/>
</dbReference>
<dbReference type="Proteomes" id="UP000184278">
    <property type="component" value="Unassembled WGS sequence"/>
</dbReference>
<dbReference type="InterPro" id="IPR029058">
    <property type="entry name" value="AB_hydrolase_fold"/>
</dbReference>
<dbReference type="AlphaFoldDB" id="A0A1M6D182"/>
<dbReference type="RefSeq" id="WP_073389571.1">
    <property type="nucleotide sequence ID" value="NZ_FQXK01000036.1"/>
</dbReference>
<evidence type="ECO:0000313" key="2">
    <source>
        <dbReference type="EMBL" id="SHI66980.1"/>
    </source>
</evidence>
<feature type="domain" description="AB hydrolase-1" evidence="1">
    <location>
        <begin position="144"/>
        <end position="351"/>
    </location>
</feature>
<dbReference type="STRING" id="1121131.SAMN02745229_03439"/>
<dbReference type="OrthoDB" id="9812921at2"/>
<name>A0A1M6D182_BUTFI</name>
<dbReference type="Gene3D" id="3.40.50.1820">
    <property type="entry name" value="alpha/beta hydrolase"/>
    <property type="match status" value="1"/>
</dbReference>
<dbReference type="EMBL" id="FQXK01000036">
    <property type="protein sequence ID" value="SHI66980.1"/>
    <property type="molecule type" value="Genomic_DNA"/>
</dbReference>